<reference evidence="2 3" key="1">
    <citation type="submission" date="2019-05" db="EMBL/GenBank/DDBJ databases">
        <title>Another draft genome of Portunus trituberculatus and its Hox gene families provides insights of decapod evolution.</title>
        <authorList>
            <person name="Jeong J.-H."/>
            <person name="Song I."/>
            <person name="Kim S."/>
            <person name="Choi T."/>
            <person name="Kim D."/>
            <person name="Ryu S."/>
            <person name="Kim W."/>
        </authorList>
    </citation>
    <scope>NUCLEOTIDE SEQUENCE [LARGE SCALE GENOMIC DNA]</scope>
    <source>
        <tissue evidence="2">Muscle</tissue>
    </source>
</reference>
<accession>A0A5B7DFR6</accession>
<proteinExistence type="predicted"/>
<organism evidence="2 3">
    <name type="scientific">Portunus trituberculatus</name>
    <name type="common">Swimming crab</name>
    <name type="synonym">Neptunus trituberculatus</name>
    <dbReference type="NCBI Taxonomy" id="210409"/>
    <lineage>
        <taxon>Eukaryota</taxon>
        <taxon>Metazoa</taxon>
        <taxon>Ecdysozoa</taxon>
        <taxon>Arthropoda</taxon>
        <taxon>Crustacea</taxon>
        <taxon>Multicrustacea</taxon>
        <taxon>Malacostraca</taxon>
        <taxon>Eumalacostraca</taxon>
        <taxon>Eucarida</taxon>
        <taxon>Decapoda</taxon>
        <taxon>Pleocyemata</taxon>
        <taxon>Brachyura</taxon>
        <taxon>Eubrachyura</taxon>
        <taxon>Portunoidea</taxon>
        <taxon>Portunidae</taxon>
        <taxon>Portuninae</taxon>
        <taxon>Portunus</taxon>
    </lineage>
</organism>
<gene>
    <name evidence="2" type="ORF">E2C01_012865</name>
</gene>
<evidence type="ECO:0000313" key="3">
    <source>
        <dbReference type="Proteomes" id="UP000324222"/>
    </source>
</evidence>
<name>A0A5B7DFR6_PORTR</name>
<evidence type="ECO:0000256" key="1">
    <source>
        <dbReference type="SAM" id="MobiDB-lite"/>
    </source>
</evidence>
<protein>
    <submittedName>
        <fullName evidence="2">Uncharacterized protein</fullName>
    </submittedName>
</protein>
<keyword evidence="3" id="KW-1185">Reference proteome</keyword>
<feature type="region of interest" description="Disordered" evidence="1">
    <location>
        <begin position="51"/>
        <end position="71"/>
    </location>
</feature>
<sequence>MVMVVVVVVVDPLHYRASLWHSAATEHNGTSGSPHMHDMERVTSVAHKRDVSQTTVRLSGGDPRVKLNSEPSGAPEAVHIMLHGTVLCCPGGCGSVQVLSLHPC</sequence>
<dbReference type="EMBL" id="VSRR010000818">
    <property type="protein sequence ID" value="MPC19936.1"/>
    <property type="molecule type" value="Genomic_DNA"/>
</dbReference>
<evidence type="ECO:0000313" key="2">
    <source>
        <dbReference type="EMBL" id="MPC19936.1"/>
    </source>
</evidence>
<dbReference type="AlphaFoldDB" id="A0A5B7DFR6"/>
<dbReference type="Proteomes" id="UP000324222">
    <property type="component" value="Unassembled WGS sequence"/>
</dbReference>
<comment type="caution">
    <text evidence="2">The sequence shown here is derived from an EMBL/GenBank/DDBJ whole genome shotgun (WGS) entry which is preliminary data.</text>
</comment>